<feature type="compositionally biased region" description="Low complexity" evidence="1">
    <location>
        <begin position="851"/>
        <end position="867"/>
    </location>
</feature>
<keyword evidence="4" id="KW-1185">Reference proteome</keyword>
<feature type="region of interest" description="Disordered" evidence="1">
    <location>
        <begin position="845"/>
        <end position="867"/>
    </location>
</feature>
<dbReference type="InterPro" id="IPR037508">
    <property type="entry name" value="Msb1/Mug8"/>
</dbReference>
<dbReference type="GO" id="GO:0007165">
    <property type="term" value="P:signal transduction"/>
    <property type="evidence" value="ECO:0007669"/>
    <property type="project" value="InterPro"/>
</dbReference>
<feature type="compositionally biased region" description="Polar residues" evidence="1">
    <location>
        <begin position="941"/>
        <end position="950"/>
    </location>
</feature>
<evidence type="ECO:0000259" key="2">
    <source>
        <dbReference type="PROSITE" id="PS50238"/>
    </source>
</evidence>
<dbReference type="InterPro" id="IPR008936">
    <property type="entry name" value="Rho_GTPase_activation_prot"/>
</dbReference>
<accession>A0A5C5FWG4</accession>
<evidence type="ECO:0000313" key="4">
    <source>
        <dbReference type="Proteomes" id="UP000311382"/>
    </source>
</evidence>
<proteinExistence type="predicted"/>
<comment type="caution">
    <text evidence="3">The sequence shown here is derived from an EMBL/GenBank/DDBJ whole genome shotgun (WGS) entry which is preliminary data.</text>
</comment>
<dbReference type="SMART" id="SM00324">
    <property type="entry name" value="RhoGAP"/>
    <property type="match status" value="1"/>
</dbReference>
<gene>
    <name evidence="3" type="ORF">DMC30DRAFT_397172</name>
</gene>
<feature type="domain" description="Rho-GAP" evidence="2">
    <location>
        <begin position="95"/>
        <end position="293"/>
    </location>
</feature>
<dbReference type="Proteomes" id="UP000311382">
    <property type="component" value="Unassembled WGS sequence"/>
</dbReference>
<dbReference type="SUPFAM" id="SSF48350">
    <property type="entry name" value="GTPase activation domain, GAP"/>
    <property type="match status" value="1"/>
</dbReference>
<feature type="compositionally biased region" description="Pro residues" evidence="1">
    <location>
        <begin position="28"/>
        <end position="37"/>
    </location>
</feature>
<feature type="region of interest" description="Disordered" evidence="1">
    <location>
        <begin position="739"/>
        <end position="792"/>
    </location>
</feature>
<dbReference type="InterPro" id="IPR012965">
    <property type="entry name" value="Msb1/Mug8_dom"/>
</dbReference>
<dbReference type="PROSITE" id="PS50238">
    <property type="entry name" value="RHOGAP"/>
    <property type="match status" value="1"/>
</dbReference>
<dbReference type="Pfam" id="PF08101">
    <property type="entry name" value="Msb1-Mug8_dom"/>
    <property type="match status" value="1"/>
</dbReference>
<feature type="region of interest" description="Disordered" evidence="1">
    <location>
        <begin position="11"/>
        <end position="38"/>
    </location>
</feature>
<feature type="region of interest" description="Disordered" evidence="1">
    <location>
        <begin position="919"/>
        <end position="1091"/>
    </location>
</feature>
<feature type="compositionally biased region" description="Low complexity" evidence="1">
    <location>
        <begin position="775"/>
        <end position="792"/>
    </location>
</feature>
<feature type="compositionally biased region" description="Basic and acidic residues" evidence="1">
    <location>
        <begin position="666"/>
        <end position="675"/>
    </location>
</feature>
<dbReference type="EMBL" id="SOZI01000062">
    <property type="protein sequence ID" value="TNY20596.1"/>
    <property type="molecule type" value="Genomic_DNA"/>
</dbReference>
<dbReference type="InterPro" id="IPR000198">
    <property type="entry name" value="RhoGAP_dom"/>
</dbReference>
<sequence>MSSLLKKARAHKLSFAPDPPTSSLTPPQTSPVVPPSPASLYEPSLHIDDFGRPISQPAFASPATGASLRFGEGYGVGDDVEPAPPHEMQLLYGYAPLSTTVELSIVKVDKVVAACADEIRRRGLDTPLIMSSMALDISLEGVCSLIRSYLDDPVEWAHDLTLAHPLSIGAFMKWALARLVNERGRRGFVSSEAYESFRSAERASNYAPKACTQHLLSRLAPSNSRLLSNLLSLLSSIAAHSATNGMPPRKLASLFSPYVFGLADDRSFDETYREWQRASDALEHILLAFIRYQQADGQLPTFLERFVAGYPDSLNISYSGGPPKVPAGARTEEVTRVKRVTRFHSRNLIQQGATWDVPHSKDWSLFFAPGVSLSASTSSTASASTSSSPDRPVYTPSYRHLLNIRSSASHGLIDDDDEGELQRYKTAVEKEWAKFGEIGFSDVDEKKLEFDLTEGEREAVRRKRDTMDWSTFESAGFQHEMFAPSHLVFHHTLNQRLNTWPSSARVLDQRLRQAEQALPAFPYDTTPREEGRVTVDATFFEAWADVLVGGGWAKDELKESSWALIQWKARPPDATVPQQARTAGGDPRTEERWVLVQEFVPREYREALLADPKVKLKESRRVSFMRAVRRKNSFAKEHSAPSPTPRAQPVSSSSHFLAAPLSSSHARKETTLRPIDEAVFDPNHDVETKLMSLSDVHLAQPQSTGAPGSSYGTQSRYAPSTAYAPSVVSTARAADGHASTIFGGDDAQPAEHYGAPTRGPPYLGGAHNGLGRTLTSEQSTPKASSSSSPYSARPLVQASPAAAALSGGASPFAAAPVGYMKPEKEKKSGFLKRMNTKKVSEGMTRLWRGPNGANGSANGASADRSAAVAAQGSAPTAAFPTYGNGGSYSPAPPAAVALPPQLQHGHSYSTPLPGVPLALAPVAGPSSSSPPLPPKDDSRSPYLSPSSGVTASPFDNGYRQSVQSTASGNPYDGIDDTDASFGGTETEADVDGAEVGEVLFRGSRSYPDGLDEAAEGRGRRPSVTSTETAQPDPEAVRTPSTSPRMAPVAQFASPPRHASLPDSPKPDADAPYDPHDPRFPSARYASGTSQLTQRVAGIVGLYEQRDREAAGTHGSPPASSDVRLTQFGFTFESASPSRP</sequence>
<feature type="region of interest" description="Disordered" evidence="1">
    <location>
        <begin position="632"/>
        <end position="675"/>
    </location>
</feature>
<reference evidence="3 4" key="1">
    <citation type="submission" date="2019-03" db="EMBL/GenBank/DDBJ databases">
        <title>Rhodosporidium diobovatum UCD-FST 08-225 genome sequencing, assembly, and annotation.</title>
        <authorList>
            <person name="Fakankun I.U."/>
            <person name="Fristensky B."/>
            <person name="Levin D.B."/>
        </authorList>
    </citation>
    <scope>NUCLEOTIDE SEQUENCE [LARGE SCALE GENOMIC DNA]</scope>
    <source>
        <strain evidence="3 4">UCD-FST 08-225</strain>
    </source>
</reference>
<organism evidence="3 4">
    <name type="scientific">Rhodotorula diobovata</name>
    <dbReference type="NCBI Taxonomy" id="5288"/>
    <lineage>
        <taxon>Eukaryota</taxon>
        <taxon>Fungi</taxon>
        <taxon>Dikarya</taxon>
        <taxon>Basidiomycota</taxon>
        <taxon>Pucciniomycotina</taxon>
        <taxon>Microbotryomycetes</taxon>
        <taxon>Sporidiobolales</taxon>
        <taxon>Sporidiobolaceae</taxon>
        <taxon>Rhodotorula</taxon>
    </lineage>
</organism>
<evidence type="ECO:0000256" key="1">
    <source>
        <dbReference type="SAM" id="MobiDB-lite"/>
    </source>
</evidence>
<evidence type="ECO:0000313" key="3">
    <source>
        <dbReference type="EMBL" id="TNY20596.1"/>
    </source>
</evidence>
<dbReference type="STRING" id="5288.A0A5C5FWG4"/>
<feature type="compositionally biased region" description="Polar residues" evidence="1">
    <location>
        <begin position="958"/>
        <end position="968"/>
    </location>
</feature>
<dbReference type="PANTHER" id="PTHR28093:SF1">
    <property type="entry name" value="MORPHOGENESIS-RELATED PROTEIN MSB1"/>
    <property type="match status" value="1"/>
</dbReference>
<dbReference type="Gene3D" id="1.10.555.10">
    <property type="entry name" value="Rho GTPase activation protein"/>
    <property type="match status" value="1"/>
</dbReference>
<dbReference type="PANTHER" id="PTHR28093">
    <property type="entry name" value="MORPHOGENESIS-RELATED PROTEIN MSB1"/>
    <property type="match status" value="1"/>
</dbReference>
<dbReference type="AlphaFoldDB" id="A0A5C5FWG4"/>
<protein>
    <recommendedName>
        <fullName evidence="2">Rho-GAP domain-containing protein</fullName>
    </recommendedName>
</protein>
<feature type="compositionally biased region" description="Basic and acidic residues" evidence="1">
    <location>
        <begin position="1064"/>
        <end position="1078"/>
    </location>
</feature>
<name>A0A5C5FWG4_9BASI</name>
<dbReference type="OrthoDB" id="3362494at2759"/>